<dbReference type="InterPro" id="IPR044946">
    <property type="entry name" value="Restrct_endonuc_typeI_TRD_sf"/>
</dbReference>
<evidence type="ECO:0000256" key="2">
    <source>
        <dbReference type="ARBA" id="ARBA00022747"/>
    </source>
</evidence>
<feature type="domain" description="Type I restriction modification DNA specificity" evidence="4">
    <location>
        <begin position="229"/>
        <end position="413"/>
    </location>
</feature>
<dbReference type="GO" id="GO:0004519">
    <property type="term" value="F:endonuclease activity"/>
    <property type="evidence" value="ECO:0007669"/>
    <property type="project" value="UniProtKB-KW"/>
</dbReference>
<keyword evidence="5" id="KW-0540">Nuclease</keyword>
<evidence type="ECO:0000313" key="6">
    <source>
        <dbReference type="Proteomes" id="UP000283766"/>
    </source>
</evidence>
<keyword evidence="5" id="KW-0378">Hydrolase</keyword>
<gene>
    <name evidence="5" type="ORF">DW216_02795</name>
</gene>
<evidence type="ECO:0000259" key="4">
    <source>
        <dbReference type="Pfam" id="PF01420"/>
    </source>
</evidence>
<proteinExistence type="inferred from homology"/>
<dbReference type="PANTHER" id="PTHR30408:SF12">
    <property type="entry name" value="TYPE I RESTRICTION ENZYME MJAVIII SPECIFICITY SUBUNIT"/>
    <property type="match status" value="1"/>
</dbReference>
<dbReference type="InterPro" id="IPR000055">
    <property type="entry name" value="Restrct_endonuc_typeI_TRD"/>
</dbReference>
<accession>A0A414WJZ1</accession>
<feature type="domain" description="Type I restriction modification DNA specificity" evidence="4">
    <location>
        <begin position="3"/>
        <end position="188"/>
    </location>
</feature>
<keyword evidence="2" id="KW-0680">Restriction system</keyword>
<keyword evidence="5" id="KW-0255">Endonuclease</keyword>
<comment type="similarity">
    <text evidence="1">Belongs to the type-I restriction system S methylase family.</text>
</comment>
<comment type="caution">
    <text evidence="5">The sequence shown here is derived from an EMBL/GenBank/DDBJ whole genome shotgun (WGS) entry which is preliminary data.</text>
</comment>
<dbReference type="GO" id="GO:0003677">
    <property type="term" value="F:DNA binding"/>
    <property type="evidence" value="ECO:0007669"/>
    <property type="project" value="UniProtKB-KW"/>
</dbReference>
<dbReference type="PANTHER" id="PTHR30408">
    <property type="entry name" value="TYPE-1 RESTRICTION ENZYME ECOKI SPECIFICITY PROTEIN"/>
    <property type="match status" value="1"/>
</dbReference>
<dbReference type="GO" id="GO:0009307">
    <property type="term" value="P:DNA restriction-modification system"/>
    <property type="evidence" value="ECO:0007669"/>
    <property type="project" value="UniProtKB-KW"/>
</dbReference>
<evidence type="ECO:0000256" key="1">
    <source>
        <dbReference type="ARBA" id="ARBA00010923"/>
    </source>
</evidence>
<keyword evidence="3" id="KW-0238">DNA-binding</keyword>
<dbReference type="EMBL" id="QRJL01000001">
    <property type="protein sequence ID" value="RHH34838.1"/>
    <property type="molecule type" value="Genomic_DNA"/>
</dbReference>
<dbReference type="AlphaFoldDB" id="A0A414WJZ1"/>
<evidence type="ECO:0000256" key="3">
    <source>
        <dbReference type="ARBA" id="ARBA00023125"/>
    </source>
</evidence>
<dbReference type="Proteomes" id="UP000283766">
    <property type="component" value="Unassembled WGS sequence"/>
</dbReference>
<organism evidence="5 6">
    <name type="scientific">Bacteroides uniformis</name>
    <dbReference type="NCBI Taxonomy" id="820"/>
    <lineage>
        <taxon>Bacteria</taxon>
        <taxon>Pseudomonadati</taxon>
        <taxon>Bacteroidota</taxon>
        <taxon>Bacteroidia</taxon>
        <taxon>Bacteroidales</taxon>
        <taxon>Bacteroidaceae</taxon>
        <taxon>Bacteroides</taxon>
    </lineage>
</organism>
<dbReference type="SUPFAM" id="SSF116734">
    <property type="entry name" value="DNA methylase specificity domain"/>
    <property type="match status" value="2"/>
</dbReference>
<dbReference type="Pfam" id="PF01420">
    <property type="entry name" value="Methylase_S"/>
    <property type="match status" value="2"/>
</dbReference>
<dbReference type="RefSeq" id="WP_118273953.1">
    <property type="nucleotide sequence ID" value="NZ_JAGKHW010000021.1"/>
</dbReference>
<reference evidence="5 6" key="1">
    <citation type="submission" date="2018-08" db="EMBL/GenBank/DDBJ databases">
        <title>A genome reference for cultivated species of the human gut microbiota.</title>
        <authorList>
            <person name="Zou Y."/>
            <person name="Xue W."/>
            <person name="Luo G."/>
        </authorList>
    </citation>
    <scope>NUCLEOTIDE SEQUENCE [LARGE SCALE GENOMIC DNA]</scope>
    <source>
        <strain evidence="5 6">AM18-14LB</strain>
    </source>
</reference>
<dbReference type="CDD" id="cd17273">
    <property type="entry name" value="RMtype1_S_EcoJA69PI-TRD1-CR1_like"/>
    <property type="match status" value="1"/>
</dbReference>
<protein>
    <submittedName>
        <fullName evidence="5">Restriction endonuclease subunit S</fullName>
    </submittedName>
</protein>
<name>A0A414WJZ1_BACUN</name>
<dbReference type="Gene3D" id="3.90.220.20">
    <property type="entry name" value="DNA methylase specificity domains"/>
    <property type="match status" value="2"/>
</dbReference>
<sequence length="431" mass="49089">MELKKYKLGDIAKIEISGVDKKSVDGETPVRLCNFVDVYRNWAITQKLSENFMIASAKETEIAKCSIHKGKVAITKDSETRDDIGIPAYIADDFDNVLLGYHCALITPNDDVLDGKYLNAFMHTRYIQKYFENNASGSGQRYTLSNETIFQIPILLPSLEVQKAIGNLLSNIDRKIELNRQINDNLEKMAKQLYDYWFVQFNFPDENGRPYKSSGGKMSYNKRLKREIPIDWQVKNLIDFTEIKNGATPSTADEANYGGDIVWITPKDLSDQQSKFVYQGERNITKQGFDSCSTSMLPINSVLMSSRAPIGLVSIAKNDVCTNQGFKSFIPKKMEDSIYLYYYIKHHIKQIEQLGSGTTFKEVSRDDLCKFPILVVGAKESYRQWAELQNGIADKQFVLQKEIAILTKQRDELLPLLMNGQASVNYHLSHD</sequence>
<evidence type="ECO:0000313" key="5">
    <source>
        <dbReference type="EMBL" id="RHH34838.1"/>
    </source>
</evidence>
<dbReference type="InterPro" id="IPR052021">
    <property type="entry name" value="Type-I_RS_S_subunit"/>
</dbReference>